<name>A0A6S7H657_PARCT</name>
<dbReference type="InterPro" id="IPR029020">
    <property type="entry name" value="Ammonium/urea_transptr"/>
</dbReference>
<keyword evidence="8" id="KW-1185">Reference proteome</keyword>
<comment type="similarity">
    <text evidence="2">Belongs to the ammonium transporter (TC 2.A.49) family. Rh subfamily.</text>
</comment>
<dbReference type="PRINTS" id="PR00342">
    <property type="entry name" value="RHESUSRHD"/>
</dbReference>
<evidence type="ECO:0000313" key="8">
    <source>
        <dbReference type="Proteomes" id="UP001152795"/>
    </source>
</evidence>
<dbReference type="OrthoDB" id="534912at2759"/>
<comment type="caution">
    <text evidence="7">The sequence shown here is derived from an EMBL/GenBank/DDBJ whole genome shotgun (WGS) entry which is preliminary data.</text>
</comment>
<dbReference type="Pfam" id="PF00909">
    <property type="entry name" value="Ammonium_transp"/>
    <property type="match status" value="1"/>
</dbReference>
<evidence type="ECO:0000256" key="1">
    <source>
        <dbReference type="ARBA" id="ARBA00004141"/>
    </source>
</evidence>
<evidence type="ECO:0000313" key="7">
    <source>
        <dbReference type="EMBL" id="CAB3999466.1"/>
    </source>
</evidence>
<keyword evidence="3" id="KW-0812">Transmembrane</keyword>
<protein>
    <submittedName>
        <fullName evidence="7">Ammonium transporter Rh type A-like</fullName>
    </submittedName>
</protein>
<comment type="subcellular location">
    <subcellularLocation>
        <location evidence="1">Membrane</location>
        <topology evidence="1">Multi-pass membrane protein</topology>
    </subcellularLocation>
</comment>
<dbReference type="InterPro" id="IPR024041">
    <property type="entry name" value="NH4_transpt_AmtB-like_dom"/>
</dbReference>
<dbReference type="InterPro" id="IPR002229">
    <property type="entry name" value="RhesusRHD"/>
</dbReference>
<keyword evidence="4" id="KW-1133">Transmembrane helix</keyword>
<feature type="domain" description="Ammonium transporter AmtB-like" evidence="6">
    <location>
        <begin position="15"/>
        <end position="402"/>
    </location>
</feature>
<sequence>MKVSVLSFIFQVLLIILFGVLVKYDPKQAGGFKEGESHDASEEGILRYPVFQDVHVMIFVGFGFLMTFLKKYGFSAVGYNFFLSALAIQWYIIIAGCIEHRGTTGFSINLDISKLITADFSAAAVLITFGVVLGKVSRLQLFIICILEILMFAVNEFVLLEELKIADAGGSLVIHCFGCYFGLAVSFMLRNINNNDNPKEASVYHSDIFAMIGTLFLWMYWPSFNSALVLNPNDQQRTVINTYLSLVACCVTTFALSAFVNGERKLNMVHVQNATLAGGVAIGTVANMIVQPWGALLIGTLAGIISVLGYNYVTPFLNDSLKIHDTCGVNNLHGMPALLAGVAGIICSRLASLDTYHDSLTNVFEAREHRTRAKQSVYQLVAVVVTLAISIASGLITGFIVRQKIFDPPRPDQLYDDESYWEMPDATDESLKEGVNEELMKTMAEDKV</sequence>
<dbReference type="PANTHER" id="PTHR11730">
    <property type="entry name" value="AMMONIUM TRANSPORTER"/>
    <property type="match status" value="1"/>
</dbReference>
<dbReference type="AlphaFoldDB" id="A0A6S7H657"/>
<evidence type="ECO:0000259" key="6">
    <source>
        <dbReference type="Pfam" id="PF00909"/>
    </source>
</evidence>
<evidence type="ECO:0000256" key="4">
    <source>
        <dbReference type="ARBA" id="ARBA00022989"/>
    </source>
</evidence>
<proteinExistence type="inferred from homology"/>
<dbReference type="EMBL" id="CACRXK020003594">
    <property type="protein sequence ID" value="CAB3999466.1"/>
    <property type="molecule type" value="Genomic_DNA"/>
</dbReference>
<reference evidence="7" key="1">
    <citation type="submission" date="2020-04" db="EMBL/GenBank/DDBJ databases">
        <authorList>
            <person name="Alioto T."/>
            <person name="Alioto T."/>
            <person name="Gomez Garrido J."/>
        </authorList>
    </citation>
    <scope>NUCLEOTIDE SEQUENCE</scope>
    <source>
        <strain evidence="7">A484AB</strain>
    </source>
</reference>
<dbReference type="GO" id="GO:0008519">
    <property type="term" value="F:ammonium channel activity"/>
    <property type="evidence" value="ECO:0007669"/>
    <property type="project" value="InterPro"/>
</dbReference>
<keyword evidence="5" id="KW-0472">Membrane</keyword>
<dbReference type="PANTHER" id="PTHR11730:SF60">
    <property type="entry name" value="RH50, ISOFORM D"/>
    <property type="match status" value="1"/>
</dbReference>
<dbReference type="FunFam" id="1.10.3430.10:FF:000012">
    <property type="entry name" value="Rh type C glycoprotein"/>
    <property type="match status" value="1"/>
</dbReference>
<evidence type="ECO:0000256" key="5">
    <source>
        <dbReference type="ARBA" id="ARBA00023136"/>
    </source>
</evidence>
<dbReference type="GO" id="GO:0005886">
    <property type="term" value="C:plasma membrane"/>
    <property type="evidence" value="ECO:0007669"/>
    <property type="project" value="InterPro"/>
</dbReference>
<dbReference type="GO" id="GO:0097272">
    <property type="term" value="P:ammonium homeostasis"/>
    <property type="evidence" value="ECO:0007669"/>
    <property type="project" value="TreeGrafter"/>
</dbReference>
<gene>
    <name evidence="7" type="ORF">PACLA_8A025098</name>
</gene>
<dbReference type="Gene3D" id="1.10.3430.10">
    <property type="entry name" value="Ammonium transporter AmtB like domains"/>
    <property type="match status" value="1"/>
</dbReference>
<evidence type="ECO:0000256" key="2">
    <source>
        <dbReference type="ARBA" id="ARBA00011036"/>
    </source>
</evidence>
<dbReference type="SUPFAM" id="SSF111352">
    <property type="entry name" value="Ammonium transporter"/>
    <property type="match status" value="1"/>
</dbReference>
<accession>A0A6S7H657</accession>
<organism evidence="7 8">
    <name type="scientific">Paramuricea clavata</name>
    <name type="common">Red gorgonian</name>
    <name type="synonym">Violescent sea-whip</name>
    <dbReference type="NCBI Taxonomy" id="317549"/>
    <lineage>
        <taxon>Eukaryota</taxon>
        <taxon>Metazoa</taxon>
        <taxon>Cnidaria</taxon>
        <taxon>Anthozoa</taxon>
        <taxon>Octocorallia</taxon>
        <taxon>Malacalcyonacea</taxon>
        <taxon>Plexauridae</taxon>
        <taxon>Paramuricea</taxon>
    </lineage>
</organism>
<dbReference type="Proteomes" id="UP001152795">
    <property type="component" value="Unassembled WGS sequence"/>
</dbReference>
<evidence type="ECO:0000256" key="3">
    <source>
        <dbReference type="ARBA" id="ARBA00022692"/>
    </source>
</evidence>